<evidence type="ECO:0000256" key="20">
    <source>
        <dbReference type="ARBA" id="ARBA00061150"/>
    </source>
</evidence>
<comment type="subcellular location">
    <subcellularLocation>
        <location evidence="19">Cell projection</location>
        <location evidence="19">Cilium</location>
        <location evidence="19">Flagellum membrane</location>
        <topology evidence="19">Multi-pass membrane protein</topology>
    </subcellularLocation>
</comment>
<keyword evidence="13" id="KW-0406">Ion transport</keyword>
<evidence type="ECO:0000256" key="13">
    <source>
        <dbReference type="ARBA" id="ARBA00023065"/>
    </source>
</evidence>
<feature type="signal peptide" evidence="24">
    <location>
        <begin position="1"/>
        <end position="34"/>
    </location>
</feature>
<evidence type="ECO:0000259" key="25">
    <source>
        <dbReference type="Pfam" id="PF00520"/>
    </source>
</evidence>
<dbReference type="InterPro" id="IPR005821">
    <property type="entry name" value="Ion_trans_dom"/>
</dbReference>
<keyword evidence="5" id="KW-0107">Calcium channel</keyword>
<evidence type="ECO:0000256" key="17">
    <source>
        <dbReference type="ARBA" id="ARBA00023303"/>
    </source>
</evidence>
<keyword evidence="17" id="KW-0407">Ion channel</keyword>
<dbReference type="GO" id="GO:0048240">
    <property type="term" value="P:sperm capacitation"/>
    <property type="evidence" value="ECO:0007669"/>
    <property type="project" value="TreeGrafter"/>
</dbReference>
<dbReference type="InterPro" id="IPR028747">
    <property type="entry name" value="CatSper2"/>
</dbReference>
<keyword evidence="12 23" id="KW-1133">Transmembrane helix</keyword>
<dbReference type="PANTHER" id="PTHR46923:SF1">
    <property type="entry name" value="CATION CHANNEL SPERM-ASSOCIATED PROTEIN 2"/>
    <property type="match status" value="1"/>
</dbReference>
<evidence type="ECO:0000256" key="7">
    <source>
        <dbReference type="ARBA" id="ARBA00022782"/>
    </source>
</evidence>
<feature type="compositionally biased region" description="Basic and acidic residues" evidence="22">
    <location>
        <begin position="493"/>
        <end position="516"/>
    </location>
</feature>
<keyword evidence="14" id="KW-0969">Cilium</keyword>
<feature type="transmembrane region" description="Helical" evidence="23">
    <location>
        <begin position="404"/>
        <end position="424"/>
    </location>
</feature>
<evidence type="ECO:0000256" key="14">
    <source>
        <dbReference type="ARBA" id="ARBA00023069"/>
    </source>
</evidence>
<accession>A0A6I9ZJR6</accession>
<comment type="catalytic activity">
    <reaction evidence="18">
        <text>Ca(2+)(in) = Ca(2+)(out)</text>
        <dbReference type="Rhea" id="RHEA:29671"/>
        <dbReference type="ChEBI" id="CHEBI:29108"/>
    </reaction>
</comment>
<evidence type="ECO:0000256" key="2">
    <source>
        <dbReference type="ARBA" id="ARBA00022473"/>
    </source>
</evidence>
<feature type="chain" id="PRO_5026897156" description="Cation channel sperm-associated protein 2" evidence="24">
    <location>
        <begin position="35"/>
        <end position="623"/>
    </location>
</feature>
<keyword evidence="2" id="KW-0217">Developmental protein</keyword>
<comment type="similarity">
    <text evidence="20">Belongs to the cation channel sperm-associated (TC 1.A.1.19) family.</text>
</comment>
<dbReference type="FunFam" id="1.10.287.70:FF:000115">
    <property type="entry name" value="Cation channel sperm-associated protein 2"/>
    <property type="match status" value="1"/>
</dbReference>
<dbReference type="Pfam" id="PF00520">
    <property type="entry name" value="Ion_trans"/>
    <property type="match status" value="1"/>
</dbReference>
<name>A0A6I9ZJR6_ACIJB</name>
<sequence>MELASEEHTWDGTHFRNVRLLQLVQFLLVCLSEAALSPSLPHHIALPDYLRSRWCSDFLFVQPWDSFPVAATLNEKRCDTSEDMATSHPAGHVQLPRADAIRSRLIDTFSLIEHLQGLSQAVPRHTIREILDPSGQKKLMLGDQHQLVRFSIKPRHVERITRGRRLMSRLHVRYSQRPPLSLWAGWVLECPLFTNFIIFLIFLNTIVLMVEIELLESSNTKLWSLKLSLEVAAWFILLIFILEILLMWISSFFLFWKNAWNVFDFVVTILSLLPEVVVLVGVTGQSVWLQLLRICRVLRSLKLFARFRQIRVIILALVRALKSMTFLLMLLLIFFYIFAVTGVYFFEDYTRSTRHDLEYHMFFSDLLNSLVTVFILFTMDHWYALLQDTWKVPEVSRTFSSIYVILWLLLGSIIFRNIIVAMMVTNFQNIRNELNEEMTHLEVQHKADIFKRQIIQRRQNLSPEALRSSLSKMDARDASQQRESLELSTAFEEESKHSADEEGSRASVSKTKESLSKMKKSASSSSSSSSSSSYSSSSSSSSLNSSSSSDSRYLDSIGQLDWETHVHQNLPGLMEMDQDDRVVWPRDSLFRYFELLEKLQYNLEERKRLQEFAVQALMNFEDK</sequence>
<feature type="transmembrane region" description="Helical" evidence="23">
    <location>
        <begin position="327"/>
        <end position="346"/>
    </location>
</feature>
<dbReference type="SUPFAM" id="SSF81324">
    <property type="entry name" value="Voltage-gated potassium channels"/>
    <property type="match status" value="1"/>
</dbReference>
<gene>
    <name evidence="27" type="primary">CATSPER2</name>
</gene>
<feature type="transmembrane region" description="Helical" evidence="23">
    <location>
        <begin position="366"/>
        <end position="384"/>
    </location>
</feature>
<dbReference type="GeneID" id="106968484"/>
<feature type="transmembrane region" description="Helical" evidence="23">
    <location>
        <begin position="262"/>
        <end position="282"/>
    </location>
</feature>
<dbReference type="GO" id="GO:0009566">
    <property type="term" value="P:fertilization"/>
    <property type="evidence" value="ECO:0007669"/>
    <property type="project" value="TreeGrafter"/>
</dbReference>
<dbReference type="PANTHER" id="PTHR46923">
    <property type="entry name" value="CATION CHANNEL SPERM-ASSOCIATED PROTEIN 2"/>
    <property type="match status" value="1"/>
</dbReference>
<evidence type="ECO:0000256" key="15">
    <source>
        <dbReference type="ARBA" id="ARBA00023136"/>
    </source>
</evidence>
<evidence type="ECO:0000256" key="10">
    <source>
        <dbReference type="ARBA" id="ARBA00022871"/>
    </source>
</evidence>
<feature type="domain" description="Ion transport" evidence="25">
    <location>
        <begin position="191"/>
        <end position="433"/>
    </location>
</feature>
<dbReference type="FunFam" id="1.20.120.350:FF:000084">
    <property type="entry name" value="Cation channel sperm associated 2"/>
    <property type="match status" value="1"/>
</dbReference>
<dbReference type="RefSeq" id="XP_014920334.2">
    <property type="nucleotide sequence ID" value="XM_015064848.3"/>
</dbReference>
<evidence type="ECO:0000256" key="9">
    <source>
        <dbReference type="ARBA" id="ARBA00022846"/>
    </source>
</evidence>
<keyword evidence="24" id="KW-0732">Signal</keyword>
<proteinExistence type="inferred from homology"/>
<evidence type="ECO:0000256" key="11">
    <source>
        <dbReference type="ARBA" id="ARBA00022882"/>
    </source>
</evidence>
<dbReference type="GO" id="GO:0005227">
    <property type="term" value="F:calcium-activated cation channel activity"/>
    <property type="evidence" value="ECO:0007669"/>
    <property type="project" value="InterPro"/>
</dbReference>
<keyword evidence="4" id="KW-0109">Calcium transport</keyword>
<dbReference type="Gene3D" id="1.10.287.70">
    <property type="match status" value="1"/>
</dbReference>
<evidence type="ECO:0000256" key="18">
    <source>
        <dbReference type="ARBA" id="ARBA00036634"/>
    </source>
</evidence>
<feature type="transmembrane region" description="Helical" evidence="23">
    <location>
        <begin position="231"/>
        <end position="256"/>
    </location>
</feature>
<evidence type="ECO:0000256" key="6">
    <source>
        <dbReference type="ARBA" id="ARBA00022692"/>
    </source>
</evidence>
<organism evidence="26 27">
    <name type="scientific">Acinonyx jubatus</name>
    <name type="common">Cheetah</name>
    <dbReference type="NCBI Taxonomy" id="32536"/>
    <lineage>
        <taxon>Eukaryota</taxon>
        <taxon>Metazoa</taxon>
        <taxon>Chordata</taxon>
        <taxon>Craniata</taxon>
        <taxon>Vertebrata</taxon>
        <taxon>Euteleostomi</taxon>
        <taxon>Mammalia</taxon>
        <taxon>Eutheria</taxon>
        <taxon>Laurasiatheria</taxon>
        <taxon>Carnivora</taxon>
        <taxon>Feliformia</taxon>
        <taxon>Felidae</taxon>
        <taxon>Felinae</taxon>
        <taxon>Acinonyx</taxon>
    </lineage>
</organism>
<keyword evidence="16" id="KW-0966">Cell projection</keyword>
<feature type="compositionally biased region" description="Low complexity" evidence="22">
    <location>
        <begin position="521"/>
        <end position="550"/>
    </location>
</feature>
<dbReference type="KEGG" id="aju:106968484"/>
<evidence type="ECO:0000256" key="19">
    <source>
        <dbReference type="ARBA" id="ARBA00060429"/>
    </source>
</evidence>
<dbReference type="AlphaFoldDB" id="A0A6I9ZJR6"/>
<feature type="region of interest" description="Disordered" evidence="22">
    <location>
        <begin position="465"/>
        <end position="550"/>
    </location>
</feature>
<dbReference type="InterPro" id="IPR027359">
    <property type="entry name" value="Volt_channel_dom_sf"/>
</dbReference>
<keyword evidence="9" id="KW-0282">Flagellum</keyword>
<feature type="compositionally biased region" description="Basic and acidic residues" evidence="22">
    <location>
        <begin position="473"/>
        <end position="485"/>
    </location>
</feature>
<evidence type="ECO:0000256" key="21">
    <source>
        <dbReference type="ARBA" id="ARBA00070013"/>
    </source>
</evidence>
<evidence type="ECO:0000313" key="26">
    <source>
        <dbReference type="Proteomes" id="UP001652583"/>
    </source>
</evidence>
<evidence type="ECO:0000256" key="23">
    <source>
        <dbReference type="SAM" id="Phobius"/>
    </source>
</evidence>
<evidence type="ECO:0000256" key="8">
    <source>
        <dbReference type="ARBA" id="ARBA00022837"/>
    </source>
</evidence>
<keyword evidence="11" id="KW-0851">Voltage-gated channel</keyword>
<dbReference type="GO" id="GO:0005245">
    <property type="term" value="F:voltage-gated calcium channel activity"/>
    <property type="evidence" value="ECO:0007669"/>
    <property type="project" value="UniProtKB-ARBA"/>
</dbReference>
<evidence type="ECO:0000313" key="27">
    <source>
        <dbReference type="RefSeq" id="XP_014920334.2"/>
    </source>
</evidence>
<keyword evidence="1" id="KW-0813">Transport</keyword>
<evidence type="ECO:0000256" key="4">
    <source>
        <dbReference type="ARBA" id="ARBA00022568"/>
    </source>
</evidence>
<protein>
    <recommendedName>
        <fullName evidence="21">Cation channel sperm-associated protein 2</fullName>
    </recommendedName>
</protein>
<keyword evidence="10" id="KW-0744">Spermatogenesis</keyword>
<dbReference type="Proteomes" id="UP001652583">
    <property type="component" value="Chromosome B3"/>
</dbReference>
<keyword evidence="8" id="KW-0106">Calcium</keyword>
<evidence type="ECO:0000256" key="16">
    <source>
        <dbReference type="ARBA" id="ARBA00023273"/>
    </source>
</evidence>
<evidence type="ECO:0000256" key="5">
    <source>
        <dbReference type="ARBA" id="ARBA00022673"/>
    </source>
</evidence>
<evidence type="ECO:0000256" key="24">
    <source>
        <dbReference type="SAM" id="SignalP"/>
    </source>
</evidence>
<evidence type="ECO:0000256" key="12">
    <source>
        <dbReference type="ARBA" id="ARBA00022989"/>
    </source>
</evidence>
<evidence type="ECO:0000256" key="22">
    <source>
        <dbReference type="SAM" id="MobiDB-lite"/>
    </source>
</evidence>
<dbReference type="GO" id="GO:0030317">
    <property type="term" value="P:flagellated sperm motility"/>
    <property type="evidence" value="ECO:0007669"/>
    <property type="project" value="InterPro"/>
</dbReference>
<evidence type="ECO:0000256" key="1">
    <source>
        <dbReference type="ARBA" id="ARBA00022448"/>
    </source>
</evidence>
<evidence type="ECO:0000256" key="3">
    <source>
        <dbReference type="ARBA" id="ARBA00022475"/>
    </source>
</evidence>
<dbReference type="CTD" id="117155"/>
<dbReference type="GO" id="GO:0036128">
    <property type="term" value="C:CatSper complex"/>
    <property type="evidence" value="ECO:0007669"/>
    <property type="project" value="InterPro"/>
</dbReference>
<dbReference type="Gene3D" id="1.20.120.350">
    <property type="entry name" value="Voltage-gated potassium channels. Chain C"/>
    <property type="match status" value="1"/>
</dbReference>
<keyword evidence="3" id="KW-1003">Cell membrane</keyword>
<keyword evidence="7" id="KW-0221">Differentiation</keyword>
<keyword evidence="26" id="KW-1185">Reference proteome</keyword>
<feature type="transmembrane region" description="Helical" evidence="23">
    <location>
        <begin position="183"/>
        <end position="210"/>
    </location>
</feature>
<keyword evidence="6 23" id="KW-0812">Transmembrane</keyword>
<reference evidence="27" key="1">
    <citation type="submission" date="2025-08" db="UniProtKB">
        <authorList>
            <consortium name="RefSeq"/>
        </authorList>
    </citation>
    <scope>IDENTIFICATION</scope>
    <source>
        <tissue evidence="27">Blood</tissue>
    </source>
</reference>
<keyword evidence="15 23" id="KW-0472">Membrane</keyword>